<reference evidence="12" key="1">
    <citation type="journal article" date="2021" name="Sci. Adv.">
        <title>The American lobster genome reveals insights on longevity, neural, and immune adaptations.</title>
        <authorList>
            <person name="Polinski J.M."/>
            <person name="Zimin A.V."/>
            <person name="Clark K.F."/>
            <person name="Kohn A.B."/>
            <person name="Sadowski N."/>
            <person name="Timp W."/>
            <person name="Ptitsyn A."/>
            <person name="Khanna P."/>
            <person name="Romanova D.Y."/>
            <person name="Williams P."/>
            <person name="Greenwood S.J."/>
            <person name="Moroz L.L."/>
            <person name="Walt D.R."/>
            <person name="Bodnar A.G."/>
        </authorList>
    </citation>
    <scope>NUCLEOTIDE SEQUENCE</scope>
    <source>
        <strain evidence="12">GMGI-L3</strain>
    </source>
</reference>
<dbReference type="InterPro" id="IPR003438">
    <property type="entry name" value="GDNF_rcpt"/>
</dbReference>
<sequence length="490" mass="55410">MENNQDLALKIALCVCRNDSERSQARCMRGQRRLHPPCALMTDSMTDNQCHNLGRDCRSDRVCRYRLEHYELSCAADTMTGRCAGQHQECTKAMLSLLVESQLTYHLAQLGLDTEVLVSSFTDDHHDHHDQHQGEWGRQGDHHDQHQGEWGRQGDHHDQHQHQGEKDPAPQYPVGRGDNYHDDNGYDPVDDQKDANAKLMQVDGTRLQARKLYKEGDQDCSELCYCERHNHTKCKVSVAVPLPSDCSITRPLKHPDLLPPQVLECVENKPCETNFAVYNHNAPAYQAYRGECICYSGDFICQRPKPEEFELPTGLFLLLGFSKTEEALLRNVTGGTAIEALAPLQEIFTTISANMGVSITSPLEECRLEVFQHTRDNLVLQVRHIDVSSSVVNNTYTLNMLQEERNRCDRPISKVVKMINYREPKIHHDVRLSLFVLAEVIDTVPSPQRISGGQACPDSVGACWLAWVTGVALVLMGRLHTIDWRAASVL</sequence>
<evidence type="ECO:0000256" key="3">
    <source>
        <dbReference type="ARBA" id="ARBA00022475"/>
    </source>
</evidence>
<dbReference type="PANTHER" id="PTHR10269:SF12">
    <property type="entry name" value="GLIAL CELL LINE-DERIVED NEUROTROPHIC FAMILY RECEPTOR-LIKE, ISOFORM E"/>
    <property type="match status" value="1"/>
</dbReference>
<dbReference type="Pfam" id="PF25537">
    <property type="entry name" value="DUF7921"/>
    <property type="match status" value="1"/>
</dbReference>
<dbReference type="GO" id="GO:0038023">
    <property type="term" value="F:signaling receptor activity"/>
    <property type="evidence" value="ECO:0007669"/>
    <property type="project" value="InterPro"/>
</dbReference>
<keyword evidence="6" id="KW-0675">Receptor</keyword>
<evidence type="ECO:0000256" key="4">
    <source>
        <dbReference type="ARBA" id="ARBA00022729"/>
    </source>
</evidence>
<keyword evidence="3" id="KW-1003">Cell membrane</keyword>
<keyword evidence="13" id="KW-1185">Reference proteome</keyword>
<dbReference type="InterPro" id="IPR037193">
    <property type="entry name" value="GDNF_alpha"/>
</dbReference>
<evidence type="ECO:0000259" key="11">
    <source>
        <dbReference type="Pfam" id="PF25868"/>
    </source>
</evidence>
<comment type="caution">
    <text evidence="12">The sequence shown here is derived from an EMBL/GenBank/DDBJ whole genome shotgun (WGS) entry which is preliminary data.</text>
</comment>
<comment type="similarity">
    <text evidence="2">Belongs to the GDNFR family.</text>
</comment>
<evidence type="ECO:0000256" key="2">
    <source>
        <dbReference type="ARBA" id="ARBA00005961"/>
    </source>
</evidence>
<dbReference type="Pfam" id="PF02351">
    <property type="entry name" value="GDNF"/>
    <property type="match status" value="1"/>
</dbReference>
<proteinExistence type="inferred from homology"/>
<organism evidence="12 13">
    <name type="scientific">Homarus americanus</name>
    <name type="common">American lobster</name>
    <dbReference type="NCBI Taxonomy" id="6706"/>
    <lineage>
        <taxon>Eukaryota</taxon>
        <taxon>Metazoa</taxon>
        <taxon>Ecdysozoa</taxon>
        <taxon>Arthropoda</taxon>
        <taxon>Crustacea</taxon>
        <taxon>Multicrustacea</taxon>
        <taxon>Malacostraca</taxon>
        <taxon>Eumalacostraca</taxon>
        <taxon>Eucarida</taxon>
        <taxon>Decapoda</taxon>
        <taxon>Pleocyemata</taxon>
        <taxon>Astacidea</taxon>
        <taxon>Nephropoidea</taxon>
        <taxon>Nephropidae</taxon>
        <taxon>Homarus</taxon>
    </lineage>
</organism>
<evidence type="ECO:0000256" key="8">
    <source>
        <dbReference type="SAM" id="MobiDB-lite"/>
    </source>
</evidence>
<dbReference type="Pfam" id="PF25868">
    <property type="entry name" value="Fn1_3"/>
    <property type="match status" value="1"/>
</dbReference>
<feature type="domain" description="GDNF/GAS1" evidence="9">
    <location>
        <begin position="50"/>
        <end position="95"/>
    </location>
</feature>
<feature type="domain" description="Fibronectin type I" evidence="11">
    <location>
        <begin position="209"/>
        <end position="236"/>
    </location>
</feature>
<evidence type="ECO:0000256" key="6">
    <source>
        <dbReference type="ARBA" id="ARBA00023170"/>
    </source>
</evidence>
<evidence type="ECO:0000259" key="9">
    <source>
        <dbReference type="Pfam" id="PF02351"/>
    </source>
</evidence>
<feature type="region of interest" description="Disordered" evidence="8">
    <location>
        <begin position="124"/>
        <end position="192"/>
    </location>
</feature>
<dbReference type="GO" id="GO:0009897">
    <property type="term" value="C:external side of plasma membrane"/>
    <property type="evidence" value="ECO:0007669"/>
    <property type="project" value="TreeGrafter"/>
</dbReference>
<dbReference type="InterPro" id="IPR057681">
    <property type="entry name" value="DUF7921"/>
</dbReference>
<dbReference type="InterPro" id="IPR016017">
    <property type="entry name" value="GDNF/GAS1"/>
</dbReference>
<dbReference type="PANTHER" id="PTHR10269">
    <property type="entry name" value="GDNF RECEPTOR ALPHA"/>
    <property type="match status" value="1"/>
</dbReference>
<evidence type="ECO:0000313" key="12">
    <source>
        <dbReference type="EMBL" id="KAG7176265.1"/>
    </source>
</evidence>
<dbReference type="GO" id="GO:0043235">
    <property type="term" value="C:receptor complex"/>
    <property type="evidence" value="ECO:0007669"/>
    <property type="project" value="TreeGrafter"/>
</dbReference>
<evidence type="ECO:0000256" key="5">
    <source>
        <dbReference type="ARBA" id="ARBA00023136"/>
    </source>
</evidence>
<dbReference type="AlphaFoldDB" id="A0A8J5TKI3"/>
<keyword evidence="7" id="KW-0325">Glycoprotein</keyword>
<accession>A0A8J5TKI3</accession>
<evidence type="ECO:0000256" key="1">
    <source>
        <dbReference type="ARBA" id="ARBA00004236"/>
    </source>
</evidence>
<evidence type="ECO:0000313" key="13">
    <source>
        <dbReference type="Proteomes" id="UP000747542"/>
    </source>
</evidence>
<dbReference type="InterPro" id="IPR059035">
    <property type="entry name" value="Fn1_3"/>
</dbReference>
<feature type="domain" description="DUF7921" evidence="10">
    <location>
        <begin position="265"/>
        <end position="304"/>
    </location>
</feature>
<dbReference type="SUPFAM" id="SSF110035">
    <property type="entry name" value="GDNF receptor-like"/>
    <property type="match status" value="1"/>
</dbReference>
<feature type="compositionally biased region" description="Basic and acidic residues" evidence="8">
    <location>
        <begin position="124"/>
        <end position="168"/>
    </location>
</feature>
<keyword evidence="4" id="KW-0732">Signal</keyword>
<dbReference type="GO" id="GO:0007399">
    <property type="term" value="P:nervous system development"/>
    <property type="evidence" value="ECO:0007669"/>
    <property type="project" value="TreeGrafter"/>
</dbReference>
<protein>
    <recommendedName>
        <fullName evidence="14">GDNF/GAS1 domain-containing protein</fullName>
    </recommendedName>
</protein>
<evidence type="ECO:0008006" key="14">
    <source>
        <dbReference type="Google" id="ProtNLM"/>
    </source>
</evidence>
<gene>
    <name evidence="12" type="ORF">Hamer_G009043</name>
</gene>
<keyword evidence="5" id="KW-0472">Membrane</keyword>
<comment type="subcellular location">
    <subcellularLocation>
        <location evidence="1">Cell membrane</location>
    </subcellularLocation>
</comment>
<name>A0A8J5TKI3_HOMAM</name>
<evidence type="ECO:0000259" key="10">
    <source>
        <dbReference type="Pfam" id="PF25537"/>
    </source>
</evidence>
<feature type="compositionally biased region" description="Basic and acidic residues" evidence="8">
    <location>
        <begin position="178"/>
        <end position="192"/>
    </location>
</feature>
<dbReference type="EMBL" id="JAHLQT010003582">
    <property type="protein sequence ID" value="KAG7176265.1"/>
    <property type="molecule type" value="Genomic_DNA"/>
</dbReference>
<evidence type="ECO:0000256" key="7">
    <source>
        <dbReference type="ARBA" id="ARBA00023180"/>
    </source>
</evidence>
<dbReference type="Proteomes" id="UP000747542">
    <property type="component" value="Unassembled WGS sequence"/>
</dbReference>